<dbReference type="InterPro" id="IPR005135">
    <property type="entry name" value="Endo/exonuclease/phosphatase"/>
</dbReference>
<keyword evidence="2 6" id="KW-0479">Metal-binding</keyword>
<dbReference type="GO" id="GO:0003906">
    <property type="term" value="F:DNA-(apurinic or apyrimidinic site) endonuclease activity"/>
    <property type="evidence" value="ECO:0007669"/>
    <property type="project" value="TreeGrafter"/>
</dbReference>
<feature type="binding site" evidence="6">
    <location>
        <position position="330"/>
    </location>
    <ligand>
        <name>Mg(2+)</name>
        <dbReference type="ChEBI" id="CHEBI:18420"/>
        <label>1</label>
    </ligand>
</feature>
<reference evidence="10 11" key="1">
    <citation type="submission" date="2019-07" db="EMBL/GenBank/DDBJ databases">
        <title>Genome assembly of two rare yeast pathogens: Diutina rugosa and Trichomonascus ciferrii.</title>
        <authorList>
            <person name="Mixao V."/>
            <person name="Saus E."/>
            <person name="Hansen A."/>
            <person name="Lass-Flor C."/>
            <person name="Gabaldon T."/>
        </authorList>
    </citation>
    <scope>NUCLEOTIDE SEQUENCE [LARGE SCALE GENOMIC DNA]</scope>
    <source>
        <strain evidence="10 11">CBS 613</strain>
    </source>
</reference>
<dbReference type="GeneID" id="54779346"/>
<keyword evidence="6" id="KW-0464">Manganese</keyword>
<feature type="domain" description="Endonuclease/exonuclease/phosphatase" evidence="9">
    <location>
        <begin position="16"/>
        <end position="330"/>
    </location>
</feature>
<dbReference type="EMBL" id="SWFT01000027">
    <property type="protein sequence ID" value="KAA8907009.1"/>
    <property type="molecule type" value="Genomic_DNA"/>
</dbReference>
<gene>
    <name evidence="10" type="ORF">DIURU_000693</name>
</gene>
<evidence type="ECO:0000256" key="3">
    <source>
        <dbReference type="ARBA" id="ARBA00022801"/>
    </source>
</evidence>
<keyword evidence="3" id="KW-0378">Hydrolase</keyword>
<evidence type="ECO:0000256" key="1">
    <source>
        <dbReference type="ARBA" id="ARBA00007092"/>
    </source>
</evidence>
<evidence type="ECO:0000256" key="6">
    <source>
        <dbReference type="PIRSR" id="PIRSR604808-2"/>
    </source>
</evidence>
<feature type="binding site" evidence="6">
    <location>
        <position position="19"/>
    </location>
    <ligand>
        <name>Mg(2+)</name>
        <dbReference type="ChEBI" id="CHEBI:18420"/>
        <label>1</label>
    </ligand>
</feature>
<dbReference type="Gene3D" id="3.60.10.10">
    <property type="entry name" value="Endonuclease/exonuclease/phosphatase"/>
    <property type="match status" value="1"/>
</dbReference>
<dbReference type="Pfam" id="PF03372">
    <property type="entry name" value="Exo_endo_phos"/>
    <property type="match status" value="1"/>
</dbReference>
<dbReference type="PROSITE" id="PS51435">
    <property type="entry name" value="AP_NUCLEASE_F1_4"/>
    <property type="match status" value="1"/>
</dbReference>
<dbReference type="AlphaFoldDB" id="A0A642UWX2"/>
<feature type="binding site" evidence="6">
    <location>
        <position position="204"/>
    </location>
    <ligand>
        <name>Mg(2+)</name>
        <dbReference type="ChEBI" id="CHEBI:18420"/>
        <label>1</label>
    </ligand>
</feature>
<dbReference type="OMA" id="RANIEEC"/>
<feature type="site" description="Transition state stabilizer" evidence="7">
    <location>
        <position position="206"/>
    </location>
</feature>
<dbReference type="GO" id="GO:0006284">
    <property type="term" value="P:base-excision repair"/>
    <property type="evidence" value="ECO:0007669"/>
    <property type="project" value="TreeGrafter"/>
</dbReference>
<feature type="compositionally biased region" description="Low complexity" evidence="8">
    <location>
        <begin position="400"/>
        <end position="412"/>
    </location>
</feature>
<feature type="active site" evidence="5">
    <location>
        <position position="163"/>
    </location>
</feature>
<dbReference type="RefSeq" id="XP_034014360.1">
    <property type="nucleotide sequence ID" value="XM_034158969.1"/>
</dbReference>
<comment type="similarity">
    <text evidence="1">Belongs to the DNA repair enzymes AP/ExoA family.</text>
</comment>
<keyword evidence="11" id="KW-1185">Reference proteome</keyword>
<evidence type="ECO:0000256" key="2">
    <source>
        <dbReference type="ARBA" id="ARBA00022723"/>
    </source>
</evidence>
<dbReference type="GO" id="GO:0008311">
    <property type="term" value="F:double-stranded DNA 3'-5' DNA exonuclease activity"/>
    <property type="evidence" value="ECO:0007669"/>
    <property type="project" value="TreeGrafter"/>
</dbReference>
<dbReference type="InterPro" id="IPR004808">
    <property type="entry name" value="AP_endonuc_1"/>
</dbReference>
<accession>A0A642UWX2</accession>
<evidence type="ECO:0000313" key="11">
    <source>
        <dbReference type="Proteomes" id="UP000449547"/>
    </source>
</evidence>
<feature type="site" description="Important for catalytic activity" evidence="7">
    <location>
        <position position="306"/>
    </location>
</feature>
<dbReference type="InterPro" id="IPR036691">
    <property type="entry name" value="Endo/exonu/phosph_ase_sf"/>
</dbReference>
<dbReference type="SUPFAM" id="SSF56219">
    <property type="entry name" value="DNase I-like"/>
    <property type="match status" value="1"/>
</dbReference>
<evidence type="ECO:0000256" key="7">
    <source>
        <dbReference type="PIRSR" id="PIRSR604808-3"/>
    </source>
</evidence>
<keyword evidence="4 6" id="KW-0460">Magnesium</keyword>
<evidence type="ECO:0000313" key="10">
    <source>
        <dbReference type="EMBL" id="KAA8907009.1"/>
    </source>
</evidence>
<organism evidence="10 11">
    <name type="scientific">Diutina rugosa</name>
    <name type="common">Yeast</name>
    <name type="synonym">Candida rugosa</name>
    <dbReference type="NCBI Taxonomy" id="5481"/>
    <lineage>
        <taxon>Eukaryota</taxon>
        <taxon>Fungi</taxon>
        <taxon>Dikarya</taxon>
        <taxon>Ascomycota</taxon>
        <taxon>Saccharomycotina</taxon>
        <taxon>Pichiomycetes</taxon>
        <taxon>Debaryomycetaceae</taxon>
        <taxon>Diutina</taxon>
    </lineage>
</organism>
<evidence type="ECO:0000256" key="5">
    <source>
        <dbReference type="PIRSR" id="PIRSR604808-1"/>
    </source>
</evidence>
<protein>
    <recommendedName>
        <fullName evidence="9">Endonuclease/exonuclease/phosphatase domain-containing protein</fullName>
    </recommendedName>
</protein>
<name>A0A642UWX2_DIURU</name>
<evidence type="ECO:0000256" key="8">
    <source>
        <dbReference type="SAM" id="MobiDB-lite"/>
    </source>
</evidence>
<comment type="caution">
    <text evidence="10">The sequence shown here is derived from an EMBL/GenBank/DDBJ whole genome shotgun (WGS) entry which is preliminary data.</text>
</comment>
<feature type="region of interest" description="Disordered" evidence="8">
    <location>
        <begin position="374"/>
        <end position="442"/>
    </location>
</feature>
<feature type="binding site" evidence="6">
    <location>
        <position position="55"/>
    </location>
    <ligand>
        <name>Mg(2+)</name>
        <dbReference type="ChEBI" id="CHEBI:18420"/>
        <label>1</label>
    </ligand>
</feature>
<sequence>MSTLDIRDASRTLRLVTFNVNGVKTLFNYHPWRDTNGNLDEVLSKFNADVVTFQELKLNRDSLSSIKDIGHLKHFRSFITVPTTKRGYSGVGVFVSNRCHVVKAEEGMTGHLCPQGSAECYRDQNDGIGGYPEVDKRRGLQLDAEGRAITIELAGGLVIISVYCPANSMGTEEGEEYRMDFLRCLFERCRLLHQQGKQVILMGDINVSPSLIDHADTLAEFSISGEIGPINSALEKHSPEACAKFKTIRPSRMLLNEYLYRPNREQNPKRIFIDTTRTIQKQRVRMYTVWNTQKNCREINHGSRIDLILATSDLKVVNANIWPDIMGSDHCPVFTDFEWSWDTDKPSPTTKIPFEAKTHYKMKKTHEISAFFGRKRNHDDSATASPDPPSTEASVVSIETTTSSANNSDASTKTLKLQYVSRKKTKLQSKPSDTKGITGFFK</sequence>
<dbReference type="VEuPathDB" id="FungiDB:DIURU_000693"/>
<dbReference type="GO" id="GO:0046872">
    <property type="term" value="F:metal ion binding"/>
    <property type="evidence" value="ECO:0007669"/>
    <property type="project" value="UniProtKB-KW"/>
</dbReference>
<feature type="binding site" evidence="6">
    <location>
        <position position="206"/>
    </location>
    <ligand>
        <name>Mg(2+)</name>
        <dbReference type="ChEBI" id="CHEBI:18420"/>
        <label>1</label>
    </ligand>
</feature>
<feature type="binding site" evidence="6">
    <location>
        <position position="329"/>
    </location>
    <ligand>
        <name>Mg(2+)</name>
        <dbReference type="ChEBI" id="CHEBI:18420"/>
        <label>1</label>
    </ligand>
</feature>
<dbReference type="GO" id="GO:0008081">
    <property type="term" value="F:phosphoric diester hydrolase activity"/>
    <property type="evidence" value="ECO:0007669"/>
    <property type="project" value="TreeGrafter"/>
</dbReference>
<feature type="active site" description="Proton donor/acceptor" evidence="5">
    <location>
        <position position="204"/>
    </location>
</feature>
<dbReference type="GO" id="GO:0005634">
    <property type="term" value="C:nucleus"/>
    <property type="evidence" value="ECO:0007669"/>
    <property type="project" value="TreeGrafter"/>
</dbReference>
<dbReference type="PANTHER" id="PTHR22748:SF4">
    <property type="entry name" value="DNA-(APURINIC OR APYRIMIDINIC SITE) ENDONUCLEASE 2"/>
    <property type="match status" value="1"/>
</dbReference>
<comment type="cofactor">
    <cofactor evidence="6">
        <name>Mg(2+)</name>
        <dbReference type="ChEBI" id="CHEBI:18420"/>
    </cofactor>
    <cofactor evidence="6">
        <name>Mn(2+)</name>
        <dbReference type="ChEBI" id="CHEBI:29035"/>
    </cofactor>
    <text evidence="6">Probably binds two magnesium or manganese ions per subunit.</text>
</comment>
<dbReference type="OrthoDB" id="391817at2759"/>
<proteinExistence type="inferred from homology"/>
<dbReference type="Proteomes" id="UP000449547">
    <property type="component" value="Unassembled WGS sequence"/>
</dbReference>
<feature type="site" description="Interaction with DNA substrate" evidence="7">
    <location>
        <position position="330"/>
    </location>
</feature>
<dbReference type="PANTHER" id="PTHR22748">
    <property type="entry name" value="AP ENDONUCLEASE"/>
    <property type="match status" value="1"/>
</dbReference>
<evidence type="ECO:0000256" key="4">
    <source>
        <dbReference type="ARBA" id="ARBA00022842"/>
    </source>
</evidence>
<evidence type="ECO:0000259" key="9">
    <source>
        <dbReference type="Pfam" id="PF03372"/>
    </source>
</evidence>
<feature type="active site" description="Proton acceptor" evidence="5">
    <location>
        <position position="330"/>
    </location>
</feature>